<comment type="caution">
    <text evidence="2">The sequence shown here is derived from an EMBL/GenBank/DDBJ whole genome shotgun (WGS) entry which is preliminary data.</text>
</comment>
<keyword evidence="3" id="KW-1185">Reference proteome</keyword>
<proteinExistence type="predicted"/>
<dbReference type="AlphaFoldDB" id="A0A2B7WL60"/>
<feature type="region of interest" description="Disordered" evidence="1">
    <location>
        <begin position="28"/>
        <end position="49"/>
    </location>
</feature>
<protein>
    <submittedName>
        <fullName evidence="2">Uncharacterized protein</fullName>
    </submittedName>
</protein>
<dbReference type="Proteomes" id="UP000224080">
    <property type="component" value="Unassembled WGS sequence"/>
</dbReference>
<evidence type="ECO:0000313" key="2">
    <source>
        <dbReference type="EMBL" id="PGG97270.1"/>
    </source>
</evidence>
<evidence type="ECO:0000313" key="3">
    <source>
        <dbReference type="Proteomes" id="UP000224080"/>
    </source>
</evidence>
<organism evidence="2 3">
    <name type="scientific">Blastomyces parvus</name>
    <dbReference type="NCBI Taxonomy" id="2060905"/>
    <lineage>
        <taxon>Eukaryota</taxon>
        <taxon>Fungi</taxon>
        <taxon>Dikarya</taxon>
        <taxon>Ascomycota</taxon>
        <taxon>Pezizomycotina</taxon>
        <taxon>Eurotiomycetes</taxon>
        <taxon>Eurotiomycetidae</taxon>
        <taxon>Onygenales</taxon>
        <taxon>Ajellomycetaceae</taxon>
        <taxon>Blastomyces</taxon>
    </lineage>
</organism>
<feature type="compositionally biased region" description="Polar residues" evidence="1">
    <location>
        <begin position="94"/>
        <end position="103"/>
    </location>
</feature>
<dbReference type="EMBL" id="PDNC01000148">
    <property type="protein sequence ID" value="PGG97270.1"/>
    <property type="molecule type" value="Genomic_DNA"/>
</dbReference>
<gene>
    <name evidence="2" type="ORF">GX51_07421</name>
</gene>
<reference evidence="2 3" key="1">
    <citation type="submission" date="2017-10" db="EMBL/GenBank/DDBJ databases">
        <title>Comparative genomics in systemic dimorphic fungi from Ajellomycetaceae.</title>
        <authorList>
            <person name="Munoz J.F."/>
            <person name="Mcewen J.G."/>
            <person name="Clay O.K."/>
            <person name="Cuomo C.A."/>
        </authorList>
    </citation>
    <scope>NUCLEOTIDE SEQUENCE [LARGE SCALE GENOMIC DNA]</scope>
    <source>
        <strain evidence="2 3">UAMH130</strain>
    </source>
</reference>
<evidence type="ECO:0000256" key="1">
    <source>
        <dbReference type="SAM" id="MobiDB-lite"/>
    </source>
</evidence>
<accession>A0A2B7WL60</accession>
<feature type="region of interest" description="Disordered" evidence="1">
    <location>
        <begin position="75"/>
        <end position="103"/>
    </location>
</feature>
<sequence length="103" mass="11654">MTLMRLSNPAAKLFAPRLRLVRLKLSETRSLQTPGHQQSSAATSQRHTQALDDNSCLDFENRSYADDAVPCSFGDNKHIMIPHSSRPPYKTFQDKNVPQSRDL</sequence>
<name>A0A2B7WL60_9EURO</name>